<dbReference type="EMBL" id="BORR01000004">
    <property type="protein sequence ID" value="GIO36638.1"/>
    <property type="molecule type" value="Genomic_DNA"/>
</dbReference>
<protein>
    <submittedName>
        <fullName evidence="1">Uncharacterized protein</fullName>
    </submittedName>
</protein>
<evidence type="ECO:0000313" key="1">
    <source>
        <dbReference type="EMBL" id="GIO36638.1"/>
    </source>
</evidence>
<accession>A0A919XSB0</accession>
<organism evidence="1 2">
    <name type="scientific">Paenibacillus antibioticophila</name>
    <dbReference type="NCBI Taxonomy" id="1274374"/>
    <lineage>
        <taxon>Bacteria</taxon>
        <taxon>Bacillati</taxon>
        <taxon>Bacillota</taxon>
        <taxon>Bacilli</taxon>
        <taxon>Bacillales</taxon>
        <taxon>Paenibacillaceae</taxon>
        <taxon>Paenibacillus</taxon>
    </lineage>
</organism>
<name>A0A919XSB0_9BACL</name>
<reference evidence="1 2" key="1">
    <citation type="submission" date="2021-03" db="EMBL/GenBank/DDBJ databases">
        <title>Antimicrobial resistance genes in bacteria isolated from Japanese honey, and their potential for conferring macrolide and lincosamide resistance in the American foulbrood pathogen Paenibacillus larvae.</title>
        <authorList>
            <person name="Okamoto M."/>
            <person name="Kumagai M."/>
            <person name="Kanamori H."/>
            <person name="Takamatsu D."/>
        </authorList>
    </citation>
    <scope>NUCLEOTIDE SEQUENCE [LARGE SCALE GENOMIC DNA]</scope>
    <source>
        <strain evidence="1 2">J41TS12</strain>
    </source>
</reference>
<sequence length="61" mass="6808">MIGHINRLQRGVAATVKSSLRDMFLGFIGNVTLLARPLPIEAKVFFMGLYRIGKGLFDIED</sequence>
<keyword evidence="2" id="KW-1185">Reference proteome</keyword>
<comment type="caution">
    <text evidence="1">The sequence shown here is derived from an EMBL/GenBank/DDBJ whole genome shotgun (WGS) entry which is preliminary data.</text>
</comment>
<dbReference type="Proteomes" id="UP000681162">
    <property type="component" value="Unassembled WGS sequence"/>
</dbReference>
<gene>
    <name evidence="1" type="ORF">J41TS12_14990</name>
</gene>
<proteinExistence type="predicted"/>
<dbReference type="AlphaFoldDB" id="A0A919XSB0"/>
<evidence type="ECO:0000313" key="2">
    <source>
        <dbReference type="Proteomes" id="UP000681162"/>
    </source>
</evidence>